<evidence type="ECO:0000256" key="4">
    <source>
        <dbReference type="ARBA" id="ARBA00022692"/>
    </source>
</evidence>
<evidence type="ECO:0000313" key="12">
    <source>
        <dbReference type="Proteomes" id="UP000176339"/>
    </source>
</evidence>
<dbReference type="NCBIfam" id="TIGR00966">
    <property type="entry name" value="transloc_SecF"/>
    <property type="match status" value="1"/>
</dbReference>
<feature type="transmembrane region" description="Helical" evidence="9">
    <location>
        <begin position="264"/>
        <end position="293"/>
    </location>
</feature>
<dbReference type="Proteomes" id="UP000176339">
    <property type="component" value="Unassembled WGS sequence"/>
</dbReference>
<keyword evidence="6 9" id="KW-1133">Transmembrane helix</keyword>
<dbReference type="EMBL" id="MFEN01000048">
    <property type="protein sequence ID" value="OGE83186.1"/>
    <property type="molecule type" value="Genomic_DNA"/>
</dbReference>
<keyword evidence="8 9" id="KW-0472">Membrane</keyword>
<evidence type="ECO:0000313" key="11">
    <source>
        <dbReference type="EMBL" id="OGE83186.1"/>
    </source>
</evidence>
<dbReference type="InterPro" id="IPR022645">
    <property type="entry name" value="SecD/SecF_bac"/>
</dbReference>
<dbReference type="Pfam" id="PF02355">
    <property type="entry name" value="SecD_SecF_C"/>
    <property type="match status" value="1"/>
</dbReference>
<feature type="domain" description="Protein export membrane protein SecD/SecF C-terminal" evidence="10">
    <location>
        <begin position="94"/>
        <end position="295"/>
    </location>
</feature>
<feature type="transmembrane region" description="Helical" evidence="9">
    <location>
        <begin position="161"/>
        <end position="181"/>
    </location>
</feature>
<comment type="subcellular location">
    <subcellularLocation>
        <location evidence="1 9">Cell membrane</location>
        <topology evidence="1 9">Multi-pass membrane protein</topology>
    </subcellularLocation>
</comment>
<keyword evidence="2 9" id="KW-0813">Transport</keyword>
<dbReference type="InterPro" id="IPR005665">
    <property type="entry name" value="SecF_bac"/>
</dbReference>
<keyword evidence="3 9" id="KW-1003">Cell membrane</keyword>
<gene>
    <name evidence="9" type="primary">secF</name>
    <name evidence="11" type="ORF">A2846_03465</name>
</gene>
<evidence type="ECO:0000256" key="5">
    <source>
        <dbReference type="ARBA" id="ARBA00022927"/>
    </source>
</evidence>
<dbReference type="PRINTS" id="PR01755">
    <property type="entry name" value="SECFTRNLCASE"/>
</dbReference>
<feature type="transmembrane region" description="Helical" evidence="9">
    <location>
        <begin position="193"/>
        <end position="212"/>
    </location>
</feature>
<evidence type="ECO:0000256" key="2">
    <source>
        <dbReference type="ARBA" id="ARBA00022448"/>
    </source>
</evidence>
<dbReference type="Gene3D" id="1.20.1640.10">
    <property type="entry name" value="Multidrug efflux transporter AcrB transmembrane domain"/>
    <property type="match status" value="1"/>
</dbReference>
<protein>
    <recommendedName>
        <fullName evidence="9">Protein-export membrane protein SecF</fullName>
    </recommendedName>
</protein>
<keyword evidence="4 9" id="KW-0812">Transmembrane</keyword>
<dbReference type="GO" id="GO:0006605">
    <property type="term" value="P:protein targeting"/>
    <property type="evidence" value="ECO:0007669"/>
    <property type="project" value="UniProtKB-UniRule"/>
</dbReference>
<dbReference type="GO" id="GO:0005886">
    <property type="term" value="C:plasma membrane"/>
    <property type="evidence" value="ECO:0007669"/>
    <property type="project" value="UniProtKB-SubCell"/>
</dbReference>
<comment type="caution">
    <text evidence="9">Lacks conserved residue(s) required for the propagation of feature annotation.</text>
</comment>
<comment type="caution">
    <text evidence="11">The sequence shown here is derived from an EMBL/GenBank/DDBJ whole genome shotgun (WGS) entry which is preliminary data.</text>
</comment>
<comment type="function">
    <text evidence="9">Part of the Sec protein translocase complex. Interacts with the SecYEG preprotein conducting channel. SecDF uses the proton motive force (PMF) to complete protein translocation after the ATP-dependent function of SecA.</text>
</comment>
<reference evidence="11 12" key="1">
    <citation type="journal article" date="2016" name="Nat. Commun.">
        <title>Thousands of microbial genomes shed light on interconnected biogeochemical processes in an aquifer system.</title>
        <authorList>
            <person name="Anantharaman K."/>
            <person name="Brown C.T."/>
            <person name="Hug L.A."/>
            <person name="Sharon I."/>
            <person name="Castelle C.J."/>
            <person name="Probst A.J."/>
            <person name="Thomas B.C."/>
            <person name="Singh A."/>
            <person name="Wilkins M.J."/>
            <person name="Karaoz U."/>
            <person name="Brodie E.L."/>
            <person name="Williams K.H."/>
            <person name="Hubbard S.S."/>
            <person name="Banfield J.F."/>
        </authorList>
    </citation>
    <scope>NUCLEOTIDE SEQUENCE [LARGE SCALE GENOMIC DNA]</scope>
</reference>
<keyword evidence="5 9" id="KW-0653">Protein transport</keyword>
<evidence type="ECO:0000256" key="7">
    <source>
        <dbReference type="ARBA" id="ARBA00023010"/>
    </source>
</evidence>
<name>A0A1F5NZY7_9BACT</name>
<dbReference type="GO" id="GO:0015450">
    <property type="term" value="F:protein-transporting ATPase activity"/>
    <property type="evidence" value="ECO:0007669"/>
    <property type="project" value="InterPro"/>
</dbReference>
<dbReference type="PANTHER" id="PTHR30081">
    <property type="entry name" value="PROTEIN-EXPORT MEMBRANE PROTEIN SEC"/>
    <property type="match status" value="1"/>
</dbReference>
<dbReference type="InterPro" id="IPR022813">
    <property type="entry name" value="SecD/SecF_arch_bac"/>
</dbReference>
<dbReference type="GO" id="GO:0043952">
    <property type="term" value="P:protein transport by the Sec complex"/>
    <property type="evidence" value="ECO:0007669"/>
    <property type="project" value="UniProtKB-UniRule"/>
</dbReference>
<proteinExistence type="inferred from homology"/>
<feature type="transmembrane region" description="Helical" evidence="9">
    <location>
        <begin position="12"/>
        <end position="31"/>
    </location>
</feature>
<evidence type="ECO:0000256" key="8">
    <source>
        <dbReference type="ARBA" id="ARBA00023136"/>
    </source>
</evidence>
<evidence type="ECO:0000256" key="9">
    <source>
        <dbReference type="HAMAP-Rule" id="MF_01464"/>
    </source>
</evidence>
<dbReference type="SUPFAM" id="SSF82866">
    <property type="entry name" value="Multidrug efflux transporter AcrB transmembrane domain"/>
    <property type="match status" value="1"/>
</dbReference>
<dbReference type="AlphaFoldDB" id="A0A1F5NZY7"/>
<dbReference type="HAMAP" id="MF_01464_B">
    <property type="entry name" value="SecF_B"/>
    <property type="match status" value="1"/>
</dbReference>
<dbReference type="InterPro" id="IPR048634">
    <property type="entry name" value="SecD_SecF_C"/>
</dbReference>
<keyword evidence="7 9" id="KW-0811">Translocation</keyword>
<comment type="subunit">
    <text evidence="9">Forms a complex with SecD. Part of the essential Sec protein translocation apparatus which comprises SecA, SecYEG and auxiliary proteins SecDF. Other proteins may also be involved.</text>
</comment>
<evidence type="ECO:0000259" key="10">
    <source>
        <dbReference type="Pfam" id="PF02355"/>
    </source>
</evidence>
<evidence type="ECO:0000256" key="3">
    <source>
        <dbReference type="ARBA" id="ARBA00022475"/>
    </source>
</evidence>
<feature type="transmembrane region" description="Helical" evidence="9">
    <location>
        <begin position="123"/>
        <end position="140"/>
    </location>
</feature>
<organism evidence="11 12">
    <name type="scientific">Candidatus Doudnabacteria bacterium RIFCSPHIGHO2_01_FULL_49_9</name>
    <dbReference type="NCBI Taxonomy" id="1817827"/>
    <lineage>
        <taxon>Bacteria</taxon>
        <taxon>Candidatus Doudnaibacteriota</taxon>
    </lineage>
</organism>
<comment type="similarity">
    <text evidence="9">Belongs to the SecD/SecF family. SecF subfamily.</text>
</comment>
<dbReference type="PANTHER" id="PTHR30081:SF8">
    <property type="entry name" value="PROTEIN TRANSLOCASE SUBUNIT SECF"/>
    <property type="match status" value="1"/>
</dbReference>
<dbReference type="GO" id="GO:0065002">
    <property type="term" value="P:intracellular protein transmembrane transport"/>
    <property type="evidence" value="ECO:0007669"/>
    <property type="project" value="UniProtKB-UniRule"/>
</dbReference>
<evidence type="ECO:0000256" key="1">
    <source>
        <dbReference type="ARBA" id="ARBA00004651"/>
    </source>
</evidence>
<evidence type="ECO:0000256" key="6">
    <source>
        <dbReference type="ARBA" id="ARBA00022989"/>
    </source>
</evidence>
<accession>A0A1F5NZY7</accession>
<sequence length="296" mass="33057">MFSVIKNAKIWFLISGLLVAASIVSVSIWGLRLGIDFHGGTLREIEFAAQRSASEIRDGLDAAGFIAQVQEVGERSVIIKTEPLTTEEQTRLTSALREKFGDFQEHRFESIGPAIGRELLNRAYWQILLVSLGIVFYVSYSFRKINANAKHFKISPWKLGFATIIALLHDLTIPLGVFAILGHFRGVELDSLFVTALLTILGFSVHDTIVVFDRIRESTLKMPEKNLSEIIDLSVLSTMTRSINTSSTLVFIMFSSLLFGGNTIFYFVLALLIGVIAGTYSSIFIASPILYLWRKR</sequence>